<accession>A0A7M1S5L9</accession>
<dbReference type="GO" id="GO:0006289">
    <property type="term" value="P:nucleotide-excision repair"/>
    <property type="evidence" value="ECO:0007669"/>
    <property type="project" value="InterPro"/>
</dbReference>
<reference evidence="18 19" key="1">
    <citation type="submission" date="2020-10" db="EMBL/GenBank/DDBJ databases">
        <title>The genome of sulfurovum sp.</title>
        <authorList>
            <person name="Xie S."/>
            <person name="Shao Z."/>
            <person name="Jiang L."/>
        </authorList>
    </citation>
    <scope>NUCLEOTIDE SEQUENCE [LARGE SCALE GENOMIC DNA]</scope>
    <source>
        <strain evidence="18 19">ST-419</strain>
    </source>
</reference>
<dbReference type="PANTHER" id="PTHR43152">
    <property type="entry name" value="UVRABC SYSTEM PROTEIN A"/>
    <property type="match status" value="1"/>
</dbReference>
<evidence type="ECO:0000256" key="2">
    <source>
        <dbReference type="ARBA" id="ARBA00022490"/>
    </source>
</evidence>
<comment type="similarity">
    <text evidence="14">Belongs to the ABC transporter superfamily. UvrA family.</text>
</comment>
<dbReference type="InterPro" id="IPR003439">
    <property type="entry name" value="ABC_transporter-like_ATP-bd"/>
</dbReference>
<dbReference type="PROSITE" id="PS00211">
    <property type="entry name" value="ABC_TRANSPORTER_1"/>
    <property type="match status" value="2"/>
</dbReference>
<evidence type="ECO:0000256" key="11">
    <source>
        <dbReference type="ARBA" id="ARBA00022881"/>
    </source>
</evidence>
<keyword evidence="19" id="KW-1185">Reference proteome</keyword>
<dbReference type="InterPro" id="IPR041552">
    <property type="entry name" value="UvrA_DNA-bd"/>
</dbReference>
<feature type="domain" description="ABC transporter" evidence="17">
    <location>
        <begin position="602"/>
        <end position="943"/>
    </location>
</feature>
<proteinExistence type="inferred from homology"/>
<dbReference type="Pfam" id="PF17755">
    <property type="entry name" value="UvrA_DNA-bind"/>
    <property type="match status" value="1"/>
</dbReference>
<evidence type="ECO:0000256" key="1">
    <source>
        <dbReference type="ARBA" id="ARBA00004496"/>
    </source>
</evidence>
<evidence type="ECO:0000256" key="13">
    <source>
        <dbReference type="ARBA" id="ARBA00023204"/>
    </source>
</evidence>
<dbReference type="Gene3D" id="3.40.50.300">
    <property type="entry name" value="P-loop containing nucleotide triphosphate hydrolases"/>
    <property type="match status" value="2"/>
</dbReference>
<evidence type="ECO:0000256" key="8">
    <source>
        <dbReference type="ARBA" id="ARBA00022771"/>
    </source>
</evidence>
<evidence type="ECO:0000313" key="18">
    <source>
        <dbReference type="EMBL" id="QOR62717.1"/>
    </source>
</evidence>
<dbReference type="GO" id="GO:0005737">
    <property type="term" value="C:cytoplasm"/>
    <property type="evidence" value="ECO:0007669"/>
    <property type="project" value="UniProtKB-SubCell"/>
</dbReference>
<evidence type="ECO:0000256" key="10">
    <source>
        <dbReference type="ARBA" id="ARBA00022840"/>
    </source>
</evidence>
<dbReference type="InterPro" id="IPR004602">
    <property type="entry name" value="UvrA"/>
</dbReference>
<dbReference type="GO" id="GO:0005524">
    <property type="term" value="F:ATP binding"/>
    <property type="evidence" value="ECO:0007669"/>
    <property type="project" value="UniProtKB-KW"/>
</dbReference>
<dbReference type="RefSeq" id="WP_197549536.1">
    <property type="nucleotide sequence ID" value="NZ_CP063164.1"/>
</dbReference>
<dbReference type="KEGG" id="sinu:IMZ28_04400"/>
<dbReference type="AlphaFoldDB" id="A0A7M1S5L9"/>
<gene>
    <name evidence="18" type="primary">uvrA</name>
    <name evidence="18" type="ORF">IMZ28_04400</name>
</gene>
<evidence type="ECO:0000256" key="6">
    <source>
        <dbReference type="ARBA" id="ARBA00022763"/>
    </source>
</evidence>
<name>A0A7M1S5L9_9BACT</name>
<keyword evidence="4" id="KW-0677">Repeat</keyword>
<dbReference type="CDD" id="cd03271">
    <property type="entry name" value="ABC_UvrA_II"/>
    <property type="match status" value="1"/>
</dbReference>
<organism evidence="18 19">
    <name type="scientific">Sulfurovum indicum</name>
    <dbReference type="NCBI Taxonomy" id="2779528"/>
    <lineage>
        <taxon>Bacteria</taxon>
        <taxon>Pseudomonadati</taxon>
        <taxon>Campylobacterota</taxon>
        <taxon>Epsilonproteobacteria</taxon>
        <taxon>Campylobacterales</taxon>
        <taxon>Sulfurovaceae</taxon>
        <taxon>Sulfurovum</taxon>
    </lineage>
</organism>
<dbReference type="FunFam" id="1.20.1580.10:FF:000002">
    <property type="entry name" value="UvrABC system protein A"/>
    <property type="match status" value="1"/>
</dbReference>
<keyword evidence="18" id="KW-0378">Hydrolase</keyword>
<dbReference type="GO" id="GO:0016887">
    <property type="term" value="F:ATP hydrolysis activity"/>
    <property type="evidence" value="ECO:0007669"/>
    <property type="project" value="InterPro"/>
</dbReference>
<dbReference type="Pfam" id="PF17760">
    <property type="entry name" value="UvrA_inter"/>
    <property type="match status" value="1"/>
</dbReference>
<dbReference type="GO" id="GO:0004518">
    <property type="term" value="F:nuclease activity"/>
    <property type="evidence" value="ECO:0007669"/>
    <property type="project" value="UniProtKB-KW"/>
</dbReference>
<dbReference type="PANTHER" id="PTHR43152:SF3">
    <property type="entry name" value="UVRABC SYSTEM PROTEIN A"/>
    <property type="match status" value="1"/>
</dbReference>
<dbReference type="InterPro" id="IPR027417">
    <property type="entry name" value="P-loop_NTPase"/>
</dbReference>
<dbReference type="GO" id="GO:0008270">
    <property type="term" value="F:zinc ion binding"/>
    <property type="evidence" value="ECO:0007669"/>
    <property type="project" value="UniProtKB-KW"/>
</dbReference>
<comment type="subcellular location">
    <subcellularLocation>
        <location evidence="1">Cytoplasm</location>
    </subcellularLocation>
</comment>
<keyword evidence="3" id="KW-0479">Metal-binding</keyword>
<dbReference type="PROSITE" id="PS50893">
    <property type="entry name" value="ABC_TRANSPORTER_2"/>
    <property type="match status" value="1"/>
</dbReference>
<evidence type="ECO:0000256" key="16">
    <source>
        <dbReference type="ARBA" id="ARBA00042156"/>
    </source>
</evidence>
<protein>
    <recommendedName>
        <fullName evidence="15">UvrABC system protein A</fullName>
    </recommendedName>
    <alternativeName>
        <fullName evidence="16">Excinuclease ABC subunit A</fullName>
    </alternativeName>
</protein>
<keyword evidence="5" id="KW-0547">Nucleotide-binding</keyword>
<dbReference type="EMBL" id="CP063164">
    <property type="protein sequence ID" value="QOR62717.1"/>
    <property type="molecule type" value="Genomic_DNA"/>
</dbReference>
<keyword evidence="12" id="KW-0238">DNA-binding</keyword>
<evidence type="ECO:0000256" key="5">
    <source>
        <dbReference type="ARBA" id="ARBA00022741"/>
    </source>
</evidence>
<dbReference type="InterPro" id="IPR041102">
    <property type="entry name" value="UvrA_inter"/>
</dbReference>
<evidence type="ECO:0000259" key="17">
    <source>
        <dbReference type="PROSITE" id="PS50893"/>
    </source>
</evidence>
<dbReference type="Proteomes" id="UP000595074">
    <property type="component" value="Chromosome"/>
</dbReference>
<dbReference type="GO" id="GO:0009380">
    <property type="term" value="C:excinuclease repair complex"/>
    <property type="evidence" value="ECO:0007669"/>
    <property type="project" value="InterPro"/>
</dbReference>
<dbReference type="Gene3D" id="3.30.1490.20">
    <property type="entry name" value="ATP-grasp fold, A domain"/>
    <property type="match status" value="1"/>
</dbReference>
<dbReference type="NCBIfam" id="NF001503">
    <property type="entry name" value="PRK00349.1"/>
    <property type="match status" value="1"/>
</dbReference>
<dbReference type="InterPro" id="IPR013815">
    <property type="entry name" value="ATP_grasp_subdomain_1"/>
</dbReference>
<dbReference type="Gene3D" id="1.10.8.280">
    <property type="entry name" value="ABC transporter ATPase domain-like"/>
    <property type="match status" value="1"/>
</dbReference>
<keyword evidence="13" id="KW-0234">DNA repair</keyword>
<dbReference type="Gene3D" id="1.20.1580.10">
    <property type="entry name" value="ABC transporter ATPase like domain"/>
    <property type="match status" value="2"/>
</dbReference>
<evidence type="ECO:0000313" key="19">
    <source>
        <dbReference type="Proteomes" id="UP000595074"/>
    </source>
</evidence>
<keyword evidence="11" id="KW-0267">Excision nuclease</keyword>
<evidence type="ECO:0000256" key="4">
    <source>
        <dbReference type="ARBA" id="ARBA00022737"/>
    </source>
</evidence>
<evidence type="ECO:0000256" key="14">
    <source>
        <dbReference type="ARBA" id="ARBA00038000"/>
    </source>
</evidence>
<dbReference type="NCBIfam" id="TIGR00630">
    <property type="entry name" value="uvra"/>
    <property type="match status" value="1"/>
</dbReference>
<evidence type="ECO:0000256" key="15">
    <source>
        <dbReference type="ARBA" id="ARBA00039316"/>
    </source>
</evidence>
<dbReference type="InterPro" id="IPR017871">
    <property type="entry name" value="ABC_transporter-like_CS"/>
</dbReference>
<keyword evidence="7" id="KW-0228">DNA excision</keyword>
<keyword evidence="6" id="KW-0227">DNA damage</keyword>
<keyword evidence="10" id="KW-0067">ATP-binding</keyword>
<sequence length="952" mass="106055">MAESTDTGKPLKKQKEMIRVYGAKENNLKNINIEIPKNELVVITGISGSGKSTLAFSTLYAEGQRRYIESLSSYARQFLGRVGKPDVDKIEGLTPAIAIDQKTTSKNPRSTVGTITEIYDYLRLLFARVGKQHCHECGKPISSMSASDIIEEVLKLPNGAKLIIMAPLVKEKKGTFADMLESLRHKGYVRAMIDGVMVRLDDEIELSKTKKHTIKVVIDRVVVKEESRDRIGQDVEKALKESYGEMEIEVLNHEELELDRKEYHYSEHLACFDCKLSFEPLEPVSFSFNSPKGACPACDGLGIRYAIDLKKVIDPELSIEKGAVKIMYGFNKSYYTKFLNAFCEQNGIDITVPYGELETHQQKAVLYGNGSVTDFTWKRHKLKREWPGVVKFAHDMFKDEKDMSEYMTEKVCDKCHGHRLRPRSLAVKIEGKNIADIIDMPIEISYAYFADEKNFSHLTPQQKQIAESILKEIHERLFFLYDVGLGYITLSRDARTISGGEAQRIRIASQIGSGLTGVMYVLDEPSIGLHERDTMKLIRTLNSLRDKGNTVIVVEHDKETILAADYIVDIGPGAGDYGGEIVFAGDVKKLAKAKTLTAEYLFGKKEIAYSHDKPQEEWIEIRNVTLNNIQNLDAKIPLHNFVCITGVSGSGKSSLILQTLLPVARELLNHAKKVNKVDGVEINGLEKLDKVIYLDQSPIGRTPRSNPATYTGIMDEIRKLFSQTKEAELRGYKIGRFSFNVKGGRCEKCQGDGQIKIEMHFLPDVLVKCDACNGTRYNAQTLEVLYKGKSIADVLAMSVGEALEFFKAIPAIASRLKTLTAVGLDYITLGQNATTLSGGEAQRIKLSKELSRKDTGNTLYILDEPTTGLHFADVDRLTGVLHNLVELGNSVVVIEHNLDMIKNADYIIDMGPEGGNKGGLIIATGSPEEVAANYKKTGSYTGEYLAKELAEK</sequence>
<evidence type="ECO:0000256" key="9">
    <source>
        <dbReference type="ARBA" id="ARBA00022833"/>
    </source>
</evidence>
<keyword evidence="8" id="KW-0863">Zinc-finger</keyword>
<keyword evidence="2" id="KW-0963">Cytoplasm</keyword>
<dbReference type="GO" id="GO:0003677">
    <property type="term" value="F:DNA binding"/>
    <property type="evidence" value="ECO:0007669"/>
    <property type="project" value="UniProtKB-KW"/>
</dbReference>
<evidence type="ECO:0000256" key="7">
    <source>
        <dbReference type="ARBA" id="ARBA00022769"/>
    </source>
</evidence>
<keyword evidence="9" id="KW-0862">Zinc</keyword>
<dbReference type="SUPFAM" id="SSF52540">
    <property type="entry name" value="P-loop containing nucleoside triphosphate hydrolases"/>
    <property type="match status" value="2"/>
</dbReference>
<evidence type="ECO:0000256" key="3">
    <source>
        <dbReference type="ARBA" id="ARBA00022723"/>
    </source>
</evidence>
<evidence type="ECO:0000256" key="12">
    <source>
        <dbReference type="ARBA" id="ARBA00023125"/>
    </source>
</evidence>